<evidence type="ECO:0000313" key="4">
    <source>
        <dbReference type="Proteomes" id="UP001152467"/>
    </source>
</evidence>
<dbReference type="EMBL" id="CAMAPC010000002">
    <property type="protein sequence ID" value="CAH9050786.1"/>
    <property type="molecule type" value="Genomic_DNA"/>
</dbReference>
<evidence type="ECO:0000313" key="5">
    <source>
        <dbReference type="Proteomes" id="UP001152485"/>
    </source>
</evidence>
<dbReference type="EMBL" id="CAMAPD010000009">
    <property type="protein sequence ID" value="CAH9059800.1"/>
    <property type="molecule type" value="Genomic_DNA"/>
</dbReference>
<dbReference type="InterPro" id="IPR025363">
    <property type="entry name" value="DUF4267"/>
</dbReference>
<keyword evidence="4" id="KW-1185">Reference proteome</keyword>
<feature type="transmembrane region" description="Helical" evidence="1">
    <location>
        <begin position="79"/>
        <end position="99"/>
    </location>
</feature>
<accession>A0A9W4VVN1</accession>
<dbReference type="Proteomes" id="UP001152467">
    <property type="component" value="Unassembled WGS sequence"/>
</dbReference>
<dbReference type="Proteomes" id="UP001152485">
    <property type="component" value="Unassembled WGS sequence"/>
</dbReference>
<reference evidence="2 5" key="1">
    <citation type="submission" date="2022-07" db="EMBL/GenBank/DDBJ databases">
        <authorList>
            <person name="Criscuolo A."/>
        </authorList>
    </citation>
    <scope>NUCLEOTIDE SEQUENCE</scope>
    <source>
        <strain evidence="5">CIP 111951</strain>
        <strain evidence="2">CIP111854</strain>
        <strain evidence="3">CIP111951</strain>
    </source>
</reference>
<comment type="caution">
    <text evidence="2">The sequence shown here is derived from an EMBL/GenBank/DDBJ whole genome shotgun (WGS) entry which is preliminary data.</text>
</comment>
<evidence type="ECO:0008006" key="6">
    <source>
        <dbReference type="Google" id="ProtNLM"/>
    </source>
</evidence>
<organism evidence="2 4">
    <name type="scientific">Pseudoalteromonas holothuriae</name>
    <dbReference type="NCBI Taxonomy" id="2963714"/>
    <lineage>
        <taxon>Bacteria</taxon>
        <taxon>Pseudomonadati</taxon>
        <taxon>Pseudomonadota</taxon>
        <taxon>Gammaproteobacteria</taxon>
        <taxon>Alteromonadales</taxon>
        <taxon>Pseudoalteromonadaceae</taxon>
        <taxon>Pseudoalteromonas</taxon>
    </lineage>
</organism>
<sequence>MINKTAKLEKVAAILVSLMILLQAFYGVFAYYDPILFATVRGTGLFAIADADWIAIYGSRTIFISLIIGYLLYSKHYVVLMWCALFGIVMPLTDGWLAYEAQAPNKVVLKHIATVLYLLVTFAVLKKLAGLKNV</sequence>
<evidence type="ECO:0000256" key="1">
    <source>
        <dbReference type="SAM" id="Phobius"/>
    </source>
</evidence>
<name>A0A9W4VVN1_9GAMM</name>
<protein>
    <recommendedName>
        <fullName evidence="6">DUF4267 domain-containing protein</fullName>
    </recommendedName>
</protein>
<proteinExistence type="predicted"/>
<keyword evidence="1" id="KW-1133">Transmembrane helix</keyword>
<dbReference type="AlphaFoldDB" id="A0A9W4VVN1"/>
<evidence type="ECO:0000313" key="3">
    <source>
        <dbReference type="EMBL" id="CAH9059800.1"/>
    </source>
</evidence>
<dbReference type="RefSeq" id="WP_261593325.1">
    <property type="nucleotide sequence ID" value="NZ_CAMAPC010000002.1"/>
</dbReference>
<keyword evidence="1" id="KW-0812">Transmembrane</keyword>
<evidence type="ECO:0000313" key="2">
    <source>
        <dbReference type="EMBL" id="CAH9050786.1"/>
    </source>
</evidence>
<dbReference type="Pfam" id="PF14087">
    <property type="entry name" value="DUF4267"/>
    <property type="match status" value="1"/>
</dbReference>
<keyword evidence="1" id="KW-0472">Membrane</keyword>
<feature type="transmembrane region" description="Helical" evidence="1">
    <location>
        <begin position="54"/>
        <end position="72"/>
    </location>
</feature>
<feature type="transmembrane region" description="Helical" evidence="1">
    <location>
        <begin position="111"/>
        <end position="129"/>
    </location>
</feature>
<gene>
    <name evidence="2" type="ORF">PSECIP111854_00603</name>
    <name evidence="3" type="ORF">PSECIP111951_02143</name>
</gene>